<evidence type="ECO:0000313" key="2">
    <source>
        <dbReference type="Proteomes" id="UP000249016"/>
    </source>
</evidence>
<keyword evidence="2" id="KW-1185">Reference proteome</keyword>
<evidence type="ECO:0000313" key="1">
    <source>
        <dbReference type="EMBL" id="RAI72864.1"/>
    </source>
</evidence>
<name>A0A327NFM6_9BACT</name>
<accession>A0A327NFM6</accession>
<dbReference type="Proteomes" id="UP000249016">
    <property type="component" value="Unassembled WGS sequence"/>
</dbReference>
<sequence>MELLVKHELVQRDWKIGDLLTVLYNSQRVRALVYTVGDRIGLITSDGTDVGDLLEFKELWVPIQFHHNTGLEYHYQSRERVGQDYRNGLFTPYFEIL</sequence>
<reference evidence="1 2" key="1">
    <citation type="submission" date="2018-06" db="EMBL/GenBank/DDBJ databases">
        <title>Spirosoma sp. HMF3257 Genome sequencing and assembly.</title>
        <authorList>
            <person name="Kang H."/>
            <person name="Cha I."/>
            <person name="Kim H."/>
            <person name="Kang J."/>
            <person name="Joh K."/>
        </authorList>
    </citation>
    <scope>NUCLEOTIDE SEQUENCE [LARGE SCALE GENOMIC DNA]</scope>
    <source>
        <strain evidence="1 2">HMF3257</strain>
    </source>
</reference>
<comment type="caution">
    <text evidence="1">The sequence shown here is derived from an EMBL/GenBank/DDBJ whole genome shotgun (WGS) entry which is preliminary data.</text>
</comment>
<dbReference type="EMBL" id="QLII01000004">
    <property type="protein sequence ID" value="RAI72864.1"/>
    <property type="molecule type" value="Genomic_DNA"/>
</dbReference>
<dbReference type="AlphaFoldDB" id="A0A327NFM6"/>
<protein>
    <submittedName>
        <fullName evidence="1">Uncharacterized protein</fullName>
    </submittedName>
</protein>
<proteinExistence type="predicted"/>
<organism evidence="1 2">
    <name type="scientific">Spirosoma telluris</name>
    <dbReference type="NCBI Taxonomy" id="2183553"/>
    <lineage>
        <taxon>Bacteria</taxon>
        <taxon>Pseudomonadati</taxon>
        <taxon>Bacteroidota</taxon>
        <taxon>Cytophagia</taxon>
        <taxon>Cytophagales</taxon>
        <taxon>Cytophagaceae</taxon>
        <taxon>Spirosoma</taxon>
    </lineage>
</organism>
<gene>
    <name evidence="1" type="ORF">HMF3257_38790</name>
</gene>